<evidence type="ECO:0000256" key="1">
    <source>
        <dbReference type="SAM" id="MobiDB-lite"/>
    </source>
</evidence>
<gene>
    <name evidence="3" type="ORF">AsAng_0012560</name>
</gene>
<keyword evidence="4" id="KW-1185">Reference proteome</keyword>
<dbReference type="RefSeq" id="WP_264791846.1">
    <property type="nucleotide sequence ID" value="NZ_AP026867.1"/>
</dbReference>
<dbReference type="Proteomes" id="UP001060919">
    <property type="component" value="Chromosome"/>
</dbReference>
<reference evidence="3" key="1">
    <citation type="submission" date="2022-09" db="EMBL/GenBank/DDBJ databases">
        <title>Aureispira anguillicida sp. nov., isolated from Leptocephalus of Japanese eel Anguilla japonica.</title>
        <authorList>
            <person name="Yuasa K."/>
            <person name="Mekata T."/>
            <person name="Ikunari K."/>
        </authorList>
    </citation>
    <scope>NUCLEOTIDE SEQUENCE</scope>
    <source>
        <strain evidence="3">EL160426</strain>
    </source>
</reference>
<dbReference type="AlphaFoldDB" id="A0A915YCH1"/>
<dbReference type="KEGG" id="aup:AsAng_0012560"/>
<evidence type="ECO:0000256" key="2">
    <source>
        <dbReference type="SAM" id="SignalP"/>
    </source>
</evidence>
<feature type="chain" id="PRO_5036734536" description="SHOCT domain-containing protein" evidence="2">
    <location>
        <begin position="22"/>
        <end position="179"/>
    </location>
</feature>
<evidence type="ECO:0008006" key="5">
    <source>
        <dbReference type="Google" id="ProtNLM"/>
    </source>
</evidence>
<evidence type="ECO:0000313" key="3">
    <source>
        <dbReference type="EMBL" id="BDS10548.1"/>
    </source>
</evidence>
<organism evidence="3 4">
    <name type="scientific">Aureispira anguillae</name>
    <dbReference type="NCBI Taxonomy" id="2864201"/>
    <lineage>
        <taxon>Bacteria</taxon>
        <taxon>Pseudomonadati</taxon>
        <taxon>Bacteroidota</taxon>
        <taxon>Saprospiria</taxon>
        <taxon>Saprospirales</taxon>
        <taxon>Saprospiraceae</taxon>
        <taxon>Aureispira</taxon>
    </lineage>
</organism>
<accession>A0A915YCH1</accession>
<name>A0A915YCH1_9BACT</name>
<keyword evidence="2" id="KW-0732">Signal</keyword>
<evidence type="ECO:0000313" key="4">
    <source>
        <dbReference type="Proteomes" id="UP001060919"/>
    </source>
</evidence>
<feature type="region of interest" description="Disordered" evidence="1">
    <location>
        <begin position="104"/>
        <end position="125"/>
    </location>
</feature>
<feature type="signal peptide" evidence="2">
    <location>
        <begin position="1"/>
        <end position="21"/>
    </location>
</feature>
<protein>
    <recommendedName>
        <fullName evidence="5">SHOCT domain-containing protein</fullName>
    </recommendedName>
</protein>
<sequence>MNTYTSTLIFFLLFTLNNLCAQEDCGCQKEAIVIKYKNKATSGVDVQCTSQCATLALYTCYSNCVGFPKGIEAKKRATMIREIVDKIGCDCNVPASLGSNLSYNKSSNNTSKNNTSTKPLKNNSSTVIDNREELPKYKGNFLTPREINKTKLKVLQKLKDLDLITEEEFKNKKKELLNQ</sequence>
<proteinExistence type="predicted"/>
<dbReference type="EMBL" id="AP026867">
    <property type="protein sequence ID" value="BDS10548.1"/>
    <property type="molecule type" value="Genomic_DNA"/>
</dbReference>